<dbReference type="RefSeq" id="WP_048367239.1">
    <property type="nucleotide sequence ID" value="NZ_CAKZJC010000088.1"/>
</dbReference>
<protein>
    <submittedName>
        <fullName evidence="2">Uncharacterized protein</fullName>
    </submittedName>
</protein>
<evidence type="ECO:0000313" key="7">
    <source>
        <dbReference type="Proteomes" id="UP000470186"/>
    </source>
</evidence>
<dbReference type="EMBL" id="WIVX01000038">
    <property type="protein sequence ID" value="MQU31773.1"/>
    <property type="molecule type" value="Genomic_DNA"/>
</dbReference>
<comment type="caution">
    <text evidence="2">The sequence shown here is derived from an EMBL/GenBank/DDBJ whole genome shotgun (WGS) entry which is preliminary data.</text>
</comment>
<dbReference type="OrthoDB" id="6910208at2"/>
<dbReference type="AlphaFoldDB" id="A0A0J6JAL8"/>
<evidence type="ECO:0000313" key="2">
    <source>
        <dbReference type="EMBL" id="MQT74374.1"/>
    </source>
</evidence>
<evidence type="ECO:0000313" key="3">
    <source>
        <dbReference type="EMBL" id="MQT89917.1"/>
    </source>
</evidence>
<dbReference type="EMBL" id="WIWJ01000028">
    <property type="protein sequence ID" value="MQT48215.1"/>
    <property type="molecule type" value="Genomic_DNA"/>
</dbReference>
<dbReference type="Proteomes" id="UP000489190">
    <property type="component" value="Unassembled WGS sequence"/>
</dbReference>
<dbReference type="GeneID" id="97252521"/>
<dbReference type="EMBL" id="WIWI01000029">
    <property type="protein sequence ID" value="MQT89917.1"/>
    <property type="molecule type" value="Genomic_DNA"/>
</dbReference>
<accession>A0A0J6JAL8</accession>
<organism evidence="2 6">
    <name type="scientific">Pseudomonas helleri</name>
    <dbReference type="NCBI Taxonomy" id="1608996"/>
    <lineage>
        <taxon>Bacteria</taxon>
        <taxon>Pseudomonadati</taxon>
        <taxon>Pseudomonadota</taxon>
        <taxon>Gammaproteobacteria</taxon>
        <taxon>Pseudomonadales</taxon>
        <taxon>Pseudomonadaceae</taxon>
        <taxon>Pseudomonas</taxon>
    </lineage>
</organism>
<gene>
    <name evidence="4" type="ORF">GHO30_10250</name>
    <name evidence="2" type="ORF">GHO37_08665</name>
    <name evidence="3" type="ORF">GHO39_12340</name>
    <name evidence="1" type="ORF">GHO40_16025</name>
</gene>
<evidence type="ECO:0000313" key="8">
    <source>
        <dbReference type="Proteomes" id="UP000489190"/>
    </source>
</evidence>
<evidence type="ECO:0000313" key="5">
    <source>
        <dbReference type="Proteomes" id="UP000441404"/>
    </source>
</evidence>
<reference evidence="5 6" key="1">
    <citation type="submission" date="2019-10" db="EMBL/GenBank/DDBJ databases">
        <title>Evaluation of single-gene subtyping targets for Pseudomonas.</title>
        <authorList>
            <person name="Reichler S.J."/>
            <person name="Orsi R.H."/>
            <person name="Wiedmann M."/>
            <person name="Martin N.H."/>
            <person name="Murphy S.I."/>
        </authorList>
    </citation>
    <scope>NUCLEOTIDE SEQUENCE [LARGE SCALE GENOMIC DNA]</scope>
    <source>
        <strain evidence="4 7">FSL R10-2107</strain>
        <strain evidence="2 6">FSL R10-2932</strain>
        <strain evidence="3 8">FSL R10-3254</strain>
        <strain evidence="1 5">FSL R10-3257</strain>
    </source>
</reference>
<dbReference type="EMBL" id="WIWF01000024">
    <property type="protein sequence ID" value="MQT74374.1"/>
    <property type="molecule type" value="Genomic_DNA"/>
</dbReference>
<keyword evidence="7" id="KW-1185">Reference proteome</keyword>
<evidence type="ECO:0000313" key="4">
    <source>
        <dbReference type="EMBL" id="MQU31773.1"/>
    </source>
</evidence>
<accession>A0A0J6IGJ9</accession>
<dbReference type="Proteomes" id="UP000447574">
    <property type="component" value="Unassembled WGS sequence"/>
</dbReference>
<evidence type="ECO:0000313" key="1">
    <source>
        <dbReference type="EMBL" id="MQT48215.1"/>
    </source>
</evidence>
<name>A0A0J6JAL8_9PSED</name>
<sequence length="77" mass="8852">MNRSWSLFSFLQPHRCYARLDSMGRCQAFKQCKQPPVGDNWVEIEEIRLNWLHQVLPASARMPARATRSAVLPALGL</sequence>
<proteinExistence type="predicted"/>
<dbReference type="Proteomes" id="UP000470186">
    <property type="component" value="Unassembled WGS sequence"/>
</dbReference>
<dbReference type="Proteomes" id="UP000441404">
    <property type="component" value="Unassembled WGS sequence"/>
</dbReference>
<evidence type="ECO:0000313" key="6">
    <source>
        <dbReference type="Proteomes" id="UP000447574"/>
    </source>
</evidence>